<dbReference type="EMBL" id="GEDG01028303">
    <property type="protein sequence ID" value="JAP13277.1"/>
    <property type="molecule type" value="Transcribed_RNA"/>
</dbReference>
<keyword evidence="1" id="KW-1133">Transmembrane helix</keyword>
<keyword evidence="1" id="KW-0812">Transmembrane</keyword>
<name>A0A0V0GZC8_SOLCH</name>
<protein>
    <submittedName>
        <fullName evidence="2">Putative ovule protein</fullName>
    </submittedName>
</protein>
<organism evidence="2">
    <name type="scientific">Solanum chacoense</name>
    <name type="common">Chaco potato</name>
    <dbReference type="NCBI Taxonomy" id="4108"/>
    <lineage>
        <taxon>Eukaryota</taxon>
        <taxon>Viridiplantae</taxon>
        <taxon>Streptophyta</taxon>
        <taxon>Embryophyta</taxon>
        <taxon>Tracheophyta</taxon>
        <taxon>Spermatophyta</taxon>
        <taxon>Magnoliopsida</taxon>
        <taxon>eudicotyledons</taxon>
        <taxon>Gunneridae</taxon>
        <taxon>Pentapetalae</taxon>
        <taxon>asterids</taxon>
        <taxon>lamiids</taxon>
        <taxon>Solanales</taxon>
        <taxon>Solanaceae</taxon>
        <taxon>Solanoideae</taxon>
        <taxon>Solaneae</taxon>
        <taxon>Solanum</taxon>
    </lineage>
</organism>
<evidence type="ECO:0000256" key="1">
    <source>
        <dbReference type="SAM" id="Phobius"/>
    </source>
</evidence>
<feature type="transmembrane region" description="Helical" evidence="1">
    <location>
        <begin position="6"/>
        <end position="30"/>
    </location>
</feature>
<proteinExistence type="predicted"/>
<evidence type="ECO:0000313" key="2">
    <source>
        <dbReference type="EMBL" id="JAP13277.1"/>
    </source>
</evidence>
<accession>A0A0V0GZC8</accession>
<reference evidence="2" key="1">
    <citation type="submission" date="2015-12" db="EMBL/GenBank/DDBJ databases">
        <title>Gene expression during late stages of embryo sac development: a critical building block for successful pollen-pistil interactions.</title>
        <authorList>
            <person name="Liu Y."/>
            <person name="Joly V."/>
            <person name="Sabar M."/>
            <person name="Matton D.P."/>
        </authorList>
    </citation>
    <scope>NUCLEOTIDE SEQUENCE</scope>
</reference>
<keyword evidence="1" id="KW-0472">Membrane</keyword>
<sequence>MFIIISLGLNIYICILFFLRRLFSLNLMLYLRLKPSKTLRDFFRFSPLITLAWCKLSFLFPKWCQMALHTDN</sequence>
<dbReference type="AlphaFoldDB" id="A0A0V0GZC8"/>